<dbReference type="InterPro" id="IPR003673">
    <property type="entry name" value="CoA-Trfase_fam_III"/>
</dbReference>
<name>D3FD91_CONWI</name>
<dbReference type="HOGENOM" id="CLU_033975_0_0_11"/>
<dbReference type="KEGG" id="cwo:Cwoe_5074"/>
<protein>
    <submittedName>
        <fullName evidence="2">L-carnitine dehydratase/bile acid-inducible protein F</fullName>
    </submittedName>
</protein>
<proteinExistence type="predicted"/>
<sequence>MSAAAPLADVRVLAVEQFGAGPWATSQLADLGADVIKLEDPASGGDVGRTVPPFAEGEESLFFETFNRGKRSISLDLRTRAGRAAFERLVPHVDAIYCNLRGDQPDRLGLTYDALAPLNPRIVCCSLSGFGRTGPRAAEGAYDHVLQGLAGWMSVTGEPDAPPTRTGLSLVDFAGGYMSALALMAGVWRARRDGVGGDCDTSLHETALALLTYLATWTASAEYMPQRRPESAHPSIVPFQAFRTADGWITVACAKQKFWVALCEALDLADLLADPRFADFAGRDTHRDALLELLRPHFAAETSARLLERLAAARVPSGPVNDVAAALRDPQVLAREDVVSYDHPRFGAVRQIASPLRISGHRPDYRRAPGRGEHTATVLEALAGLTPAEIAQLGAEGAFGAEA</sequence>
<dbReference type="InterPro" id="IPR044855">
    <property type="entry name" value="CoA-Trfase_III_dom3_sf"/>
</dbReference>
<dbReference type="SUPFAM" id="SSF89796">
    <property type="entry name" value="CoA-transferase family III (CaiB/BaiF)"/>
    <property type="match status" value="1"/>
</dbReference>
<dbReference type="Proteomes" id="UP000008229">
    <property type="component" value="Chromosome"/>
</dbReference>
<evidence type="ECO:0000313" key="3">
    <source>
        <dbReference type="Proteomes" id="UP000008229"/>
    </source>
</evidence>
<dbReference type="RefSeq" id="WP_012936534.1">
    <property type="nucleotide sequence ID" value="NC_013739.1"/>
</dbReference>
<dbReference type="eggNOG" id="COG1804">
    <property type="taxonomic scope" value="Bacteria"/>
</dbReference>
<dbReference type="Pfam" id="PF02515">
    <property type="entry name" value="CoA_transf_3"/>
    <property type="match status" value="1"/>
</dbReference>
<keyword evidence="3" id="KW-1185">Reference proteome</keyword>
<dbReference type="PANTHER" id="PTHR48207">
    <property type="entry name" value="SUCCINATE--HYDROXYMETHYLGLUTARATE COA-TRANSFERASE"/>
    <property type="match status" value="1"/>
</dbReference>
<gene>
    <name evidence="2" type="ordered locus">Cwoe_5074</name>
</gene>
<dbReference type="PANTHER" id="PTHR48207:SF3">
    <property type="entry name" value="SUCCINATE--HYDROXYMETHYLGLUTARATE COA-TRANSFERASE"/>
    <property type="match status" value="1"/>
</dbReference>
<dbReference type="Gene3D" id="3.40.50.10540">
    <property type="entry name" value="Crotonobetainyl-coa:carnitine coa-transferase, domain 1"/>
    <property type="match status" value="1"/>
</dbReference>
<dbReference type="InterPro" id="IPR050483">
    <property type="entry name" value="CoA-transferase_III_domain"/>
</dbReference>
<keyword evidence="1" id="KW-0808">Transferase</keyword>
<evidence type="ECO:0000256" key="1">
    <source>
        <dbReference type="ARBA" id="ARBA00022679"/>
    </source>
</evidence>
<dbReference type="GO" id="GO:0008410">
    <property type="term" value="F:CoA-transferase activity"/>
    <property type="evidence" value="ECO:0007669"/>
    <property type="project" value="TreeGrafter"/>
</dbReference>
<dbReference type="OrthoDB" id="9797653at2"/>
<organism evidence="2 3">
    <name type="scientific">Conexibacter woesei (strain DSM 14684 / CCUG 47730 / CIP 108061 / JCM 11494 / NBRC 100937 / ID131577)</name>
    <dbReference type="NCBI Taxonomy" id="469383"/>
    <lineage>
        <taxon>Bacteria</taxon>
        <taxon>Bacillati</taxon>
        <taxon>Actinomycetota</taxon>
        <taxon>Thermoleophilia</taxon>
        <taxon>Solirubrobacterales</taxon>
        <taxon>Conexibacteraceae</taxon>
        <taxon>Conexibacter</taxon>
    </lineage>
</organism>
<reference evidence="2 3" key="1">
    <citation type="journal article" date="2010" name="Stand. Genomic Sci.">
        <title>Complete genome sequence of Conexibacter woesei type strain (ID131577).</title>
        <authorList>
            <person name="Pukall R."/>
            <person name="Lapidus A."/>
            <person name="Glavina Del Rio T."/>
            <person name="Copeland A."/>
            <person name="Tice H."/>
            <person name="Cheng J.-F."/>
            <person name="Lucas S."/>
            <person name="Chen F."/>
            <person name="Nolan M."/>
            <person name="Bruce D."/>
            <person name="Goodwin L."/>
            <person name="Pitluck S."/>
            <person name="Mavromatis K."/>
            <person name="Ivanova N."/>
            <person name="Ovchinnikova G."/>
            <person name="Pati A."/>
            <person name="Chen A."/>
            <person name="Palaniappan K."/>
            <person name="Land M."/>
            <person name="Hauser L."/>
            <person name="Chang Y.-J."/>
            <person name="Jeffries C.D."/>
            <person name="Chain P."/>
            <person name="Meincke L."/>
            <person name="Sims D."/>
            <person name="Brettin T."/>
            <person name="Detter J.C."/>
            <person name="Rohde M."/>
            <person name="Goeker M."/>
            <person name="Bristow J."/>
            <person name="Eisen J.A."/>
            <person name="Markowitz V."/>
            <person name="Kyrpides N.C."/>
            <person name="Klenk H.-P."/>
            <person name="Hugenholtz P."/>
        </authorList>
    </citation>
    <scope>NUCLEOTIDE SEQUENCE [LARGE SCALE GENOMIC DNA]</scope>
    <source>
        <strain evidence="3">DSM 14684 / CIP 108061 / JCM 11494 / NBRC 100937 / ID131577</strain>
    </source>
</reference>
<dbReference type="InterPro" id="IPR023606">
    <property type="entry name" value="CoA-Trfase_III_dom_1_sf"/>
</dbReference>
<dbReference type="Gene3D" id="3.30.1540.10">
    <property type="entry name" value="formyl-coa transferase, domain 3"/>
    <property type="match status" value="1"/>
</dbReference>
<reference evidence="3" key="2">
    <citation type="submission" date="2010-01" db="EMBL/GenBank/DDBJ databases">
        <title>The complete genome of Conexibacter woesei DSM 14684.</title>
        <authorList>
            <consortium name="US DOE Joint Genome Institute (JGI-PGF)"/>
            <person name="Lucas S."/>
            <person name="Copeland A."/>
            <person name="Lapidus A."/>
            <person name="Glavina del Rio T."/>
            <person name="Dalin E."/>
            <person name="Tice H."/>
            <person name="Bruce D."/>
            <person name="Goodwin L."/>
            <person name="Pitluck S."/>
            <person name="Kyrpides N."/>
            <person name="Mavromatis K."/>
            <person name="Ivanova N."/>
            <person name="Mikhailova N."/>
            <person name="Chertkov O."/>
            <person name="Brettin T."/>
            <person name="Detter J.C."/>
            <person name="Han C."/>
            <person name="Larimer F."/>
            <person name="Land M."/>
            <person name="Hauser L."/>
            <person name="Markowitz V."/>
            <person name="Cheng J.-F."/>
            <person name="Hugenholtz P."/>
            <person name="Woyke T."/>
            <person name="Wu D."/>
            <person name="Pukall R."/>
            <person name="Steenblock K."/>
            <person name="Schneider S."/>
            <person name="Klenk H.-P."/>
            <person name="Eisen J.A."/>
        </authorList>
    </citation>
    <scope>NUCLEOTIDE SEQUENCE [LARGE SCALE GENOMIC DNA]</scope>
    <source>
        <strain evidence="3">DSM 14684 / CIP 108061 / JCM 11494 / NBRC 100937 / ID131577</strain>
    </source>
</reference>
<dbReference type="AlphaFoldDB" id="D3FD91"/>
<dbReference type="STRING" id="469383.Cwoe_5074"/>
<evidence type="ECO:0000313" key="2">
    <source>
        <dbReference type="EMBL" id="ADB53483.1"/>
    </source>
</evidence>
<dbReference type="EMBL" id="CP001854">
    <property type="protein sequence ID" value="ADB53483.1"/>
    <property type="molecule type" value="Genomic_DNA"/>
</dbReference>
<accession>D3FD91</accession>